<feature type="compositionally biased region" description="Basic residues" evidence="2">
    <location>
        <begin position="48"/>
        <end position="58"/>
    </location>
</feature>
<feature type="region of interest" description="Disordered" evidence="2">
    <location>
        <begin position="1"/>
        <end position="126"/>
    </location>
</feature>
<name>A0AAD5QAK4_PYTIN</name>
<reference evidence="3" key="1">
    <citation type="submission" date="2021-12" db="EMBL/GenBank/DDBJ databases">
        <title>Prjna785345.</title>
        <authorList>
            <person name="Rujirawat T."/>
            <person name="Krajaejun T."/>
        </authorList>
    </citation>
    <scope>NUCLEOTIDE SEQUENCE</scope>
    <source>
        <strain evidence="3">Pi057C3</strain>
    </source>
</reference>
<evidence type="ECO:0000313" key="4">
    <source>
        <dbReference type="Proteomes" id="UP001209570"/>
    </source>
</evidence>
<sequence length="473" mass="51704">MPPPTVQRHQSSGSTSSSSSSSSGSPCPSPRASAAVSPVAAPPTSARPRARSKPRPKKTKEAPPSPASETAAHSSRVREILSSLRAMSAVSSSTASPSKKRRRDEDLAQLTSSTASKPTTARNGAALSATHEIRHLRQEVASMEERLASLESRWMQAIPDDSVLSSACHAAQQKWTTMQVERVNAELRDQLTQQQFVFASLQSAILQAPLQSRCQEMWDAVHVNTVLNNQSERRVQQLQAHLRKGLDLVPHAIKRFTSQVSSSPNPYSQVNVTGGADCTTVGSVVVLEFPQVSLIELFKAVLTYYALLPEELHRYTATETDIQLLNSLGNLSQYARVRFTSEIFPTTVNTAFTAAIVDGVAIFHSDTIEQDSLFPAPEHEDIRRIGVTAMTITPETDASTGKTKMVLRRILLHRYNRLPHDPRIQRDLKQNQCVMNGDLLTAIVCRSLHERRPDVVVNAAAGLYLAQTPAGAL</sequence>
<feature type="compositionally biased region" description="Low complexity" evidence="2">
    <location>
        <begin position="11"/>
        <end position="47"/>
    </location>
</feature>
<feature type="compositionally biased region" description="Low complexity" evidence="2">
    <location>
        <begin position="81"/>
        <end position="97"/>
    </location>
</feature>
<organism evidence="3 4">
    <name type="scientific">Pythium insidiosum</name>
    <name type="common">Pythiosis disease agent</name>
    <dbReference type="NCBI Taxonomy" id="114742"/>
    <lineage>
        <taxon>Eukaryota</taxon>
        <taxon>Sar</taxon>
        <taxon>Stramenopiles</taxon>
        <taxon>Oomycota</taxon>
        <taxon>Peronosporomycetes</taxon>
        <taxon>Pythiales</taxon>
        <taxon>Pythiaceae</taxon>
        <taxon>Pythium</taxon>
    </lineage>
</organism>
<gene>
    <name evidence="3" type="ORF">P43SY_001477</name>
</gene>
<accession>A0AAD5QAK4</accession>
<keyword evidence="4" id="KW-1185">Reference proteome</keyword>
<feature type="coiled-coil region" evidence="1">
    <location>
        <begin position="126"/>
        <end position="153"/>
    </location>
</feature>
<evidence type="ECO:0000256" key="2">
    <source>
        <dbReference type="SAM" id="MobiDB-lite"/>
    </source>
</evidence>
<protein>
    <submittedName>
        <fullName evidence="3">Uncharacterized protein</fullName>
    </submittedName>
</protein>
<comment type="caution">
    <text evidence="3">The sequence shown here is derived from an EMBL/GenBank/DDBJ whole genome shotgun (WGS) entry which is preliminary data.</text>
</comment>
<dbReference type="AlphaFoldDB" id="A0AAD5QAK4"/>
<dbReference type="Proteomes" id="UP001209570">
    <property type="component" value="Unassembled WGS sequence"/>
</dbReference>
<evidence type="ECO:0000256" key="1">
    <source>
        <dbReference type="SAM" id="Coils"/>
    </source>
</evidence>
<keyword evidence="1" id="KW-0175">Coiled coil</keyword>
<dbReference type="EMBL" id="JAKCXM010000064">
    <property type="protein sequence ID" value="KAJ0404357.1"/>
    <property type="molecule type" value="Genomic_DNA"/>
</dbReference>
<feature type="compositionally biased region" description="Polar residues" evidence="2">
    <location>
        <begin position="109"/>
        <end position="122"/>
    </location>
</feature>
<proteinExistence type="predicted"/>
<evidence type="ECO:0000313" key="3">
    <source>
        <dbReference type="EMBL" id="KAJ0404357.1"/>
    </source>
</evidence>